<evidence type="ECO:0000313" key="12">
    <source>
        <dbReference type="EMBL" id="AQS55899.1"/>
    </source>
</evidence>
<dbReference type="GO" id="GO:0015833">
    <property type="term" value="P:peptide transport"/>
    <property type="evidence" value="ECO:0007669"/>
    <property type="project" value="UniProtKB-KW"/>
</dbReference>
<feature type="domain" description="ABC transmembrane type-1" evidence="11">
    <location>
        <begin position="107"/>
        <end position="296"/>
    </location>
</feature>
<dbReference type="AlphaFoldDB" id="A0A1U9K757"/>
<dbReference type="GO" id="GO:0015031">
    <property type="term" value="P:protein transport"/>
    <property type="evidence" value="ECO:0007669"/>
    <property type="project" value="UniProtKB-KW"/>
</dbReference>
<dbReference type="EMBL" id="CP019699">
    <property type="protein sequence ID" value="AQS55899.1"/>
    <property type="molecule type" value="Genomic_DNA"/>
</dbReference>
<evidence type="ECO:0000256" key="9">
    <source>
        <dbReference type="ARBA" id="ARBA00024202"/>
    </source>
</evidence>
<proteinExistence type="inferred from homology"/>
<sequence length="309" mass="34992">METQPRVYNSEDFQPADITYGERERIERPPTSLFKDGWNQLKRNRGAVFGLTILCALFLLSVFGPYMTEYTYYEQDVMKTNHFPSSEHYFGTDHLGRDMFARVWEGTRISMFIAFLAAFLDLIIGVTFGGISAYYGGRVDNVMQRIIEILVGIPNLIVIILMMMILEAGIVAIALAMVITGWVPMARIVRGQILKLKNQEFIMAARTLGASHKRLIWKHLMPNALGPIIVNLTFTIPTAIFFEAFLSFIGLGLQPPNTSLGVMVNEGFRQMRFYPYQVLIPSTVIALLMLGFNLLGDGLRDAFDPKMRK</sequence>
<keyword evidence="13" id="KW-1185">Reference proteome</keyword>
<evidence type="ECO:0000256" key="5">
    <source>
        <dbReference type="ARBA" id="ARBA00022856"/>
    </source>
</evidence>
<evidence type="ECO:0000256" key="1">
    <source>
        <dbReference type="ARBA" id="ARBA00004651"/>
    </source>
</evidence>
<dbReference type="STRING" id="1471761.B0W44_08940"/>
<evidence type="ECO:0000256" key="8">
    <source>
        <dbReference type="ARBA" id="ARBA00023136"/>
    </source>
</evidence>
<keyword evidence="4 10" id="KW-0812">Transmembrane</keyword>
<dbReference type="CDD" id="cd06261">
    <property type="entry name" value="TM_PBP2"/>
    <property type="match status" value="1"/>
</dbReference>
<name>A0A1U9K757_9BACL</name>
<feature type="transmembrane region" description="Helical" evidence="10">
    <location>
        <begin position="273"/>
        <end position="299"/>
    </location>
</feature>
<evidence type="ECO:0000256" key="10">
    <source>
        <dbReference type="RuleBase" id="RU363032"/>
    </source>
</evidence>
<dbReference type="InterPro" id="IPR000515">
    <property type="entry name" value="MetI-like"/>
</dbReference>
<dbReference type="Proteomes" id="UP000188603">
    <property type="component" value="Chromosome"/>
</dbReference>
<comment type="subcellular location">
    <subcellularLocation>
        <location evidence="1 10">Cell membrane</location>
        <topology evidence="1 10">Multi-pass membrane protein</topology>
    </subcellularLocation>
</comment>
<dbReference type="SUPFAM" id="SSF161098">
    <property type="entry name" value="MetI-like"/>
    <property type="match status" value="1"/>
</dbReference>
<dbReference type="PROSITE" id="PS50928">
    <property type="entry name" value="ABC_TM1"/>
    <property type="match status" value="1"/>
</dbReference>
<feature type="transmembrane region" description="Helical" evidence="10">
    <location>
        <begin position="228"/>
        <end position="253"/>
    </location>
</feature>
<dbReference type="RefSeq" id="WP_077719762.1">
    <property type="nucleotide sequence ID" value="NZ_CP019699.1"/>
</dbReference>
<dbReference type="InterPro" id="IPR035906">
    <property type="entry name" value="MetI-like_sf"/>
</dbReference>
<dbReference type="Pfam" id="PF12911">
    <property type="entry name" value="OppC_N"/>
    <property type="match status" value="1"/>
</dbReference>
<dbReference type="OrthoDB" id="9797472at2"/>
<gene>
    <name evidence="12" type="ORF">B0W44_08940</name>
</gene>
<evidence type="ECO:0000313" key="13">
    <source>
        <dbReference type="Proteomes" id="UP000188603"/>
    </source>
</evidence>
<dbReference type="Gene3D" id="1.10.3720.10">
    <property type="entry name" value="MetI-like"/>
    <property type="match status" value="1"/>
</dbReference>
<evidence type="ECO:0000256" key="3">
    <source>
        <dbReference type="ARBA" id="ARBA00022475"/>
    </source>
</evidence>
<evidence type="ECO:0000256" key="6">
    <source>
        <dbReference type="ARBA" id="ARBA00022927"/>
    </source>
</evidence>
<accession>A0A1U9K757</accession>
<evidence type="ECO:0000256" key="7">
    <source>
        <dbReference type="ARBA" id="ARBA00022989"/>
    </source>
</evidence>
<feature type="transmembrane region" description="Helical" evidence="10">
    <location>
        <begin position="109"/>
        <end position="134"/>
    </location>
</feature>
<keyword evidence="3" id="KW-1003">Cell membrane</keyword>
<dbReference type="InterPro" id="IPR050366">
    <property type="entry name" value="BP-dependent_transpt_permease"/>
</dbReference>
<keyword evidence="6" id="KW-0653">Protein transport</keyword>
<reference evidence="12 13" key="1">
    <citation type="journal article" date="2015" name="Int. J. Syst. Evol. Microbiol.">
        <title>Novibacillus thermophilus gen. nov., sp. nov., a Gram-staining-negative and moderately thermophilic member of the family Thermoactinomycetaceae.</title>
        <authorList>
            <person name="Yang G."/>
            <person name="Chen J."/>
            <person name="Zhou S."/>
        </authorList>
    </citation>
    <scope>NUCLEOTIDE SEQUENCE [LARGE SCALE GENOMIC DNA]</scope>
    <source>
        <strain evidence="12 13">SG-1</strain>
    </source>
</reference>
<comment type="similarity">
    <text evidence="9">Belongs to the binding-protein-dependent transport system permease family. OppBC subfamily.</text>
</comment>
<evidence type="ECO:0000256" key="2">
    <source>
        <dbReference type="ARBA" id="ARBA00022448"/>
    </source>
</evidence>
<evidence type="ECO:0000256" key="4">
    <source>
        <dbReference type="ARBA" id="ARBA00022692"/>
    </source>
</evidence>
<evidence type="ECO:0000259" key="11">
    <source>
        <dbReference type="PROSITE" id="PS50928"/>
    </source>
</evidence>
<organism evidence="12 13">
    <name type="scientific">Novibacillus thermophilus</name>
    <dbReference type="NCBI Taxonomy" id="1471761"/>
    <lineage>
        <taxon>Bacteria</taxon>
        <taxon>Bacillati</taxon>
        <taxon>Bacillota</taxon>
        <taxon>Bacilli</taxon>
        <taxon>Bacillales</taxon>
        <taxon>Thermoactinomycetaceae</taxon>
        <taxon>Novibacillus</taxon>
    </lineage>
</organism>
<dbReference type="PANTHER" id="PTHR43386:SF24">
    <property type="entry name" value="OLIGOPEPTIDE TRANSPORT SYSTEM PERMEASE PROTEIN AMID"/>
    <property type="match status" value="1"/>
</dbReference>
<keyword evidence="8 10" id="KW-0472">Membrane</keyword>
<dbReference type="PANTHER" id="PTHR43386">
    <property type="entry name" value="OLIGOPEPTIDE TRANSPORT SYSTEM PERMEASE PROTEIN APPC"/>
    <property type="match status" value="1"/>
</dbReference>
<feature type="transmembrane region" description="Helical" evidence="10">
    <location>
        <begin position="146"/>
        <end position="164"/>
    </location>
</feature>
<protein>
    <recommendedName>
        <fullName evidence="11">ABC transmembrane type-1 domain-containing protein</fullName>
    </recommendedName>
</protein>
<dbReference type="InterPro" id="IPR025966">
    <property type="entry name" value="OppC_N"/>
</dbReference>
<feature type="transmembrane region" description="Helical" evidence="10">
    <location>
        <begin position="47"/>
        <end position="68"/>
    </location>
</feature>
<dbReference type="GO" id="GO:0055085">
    <property type="term" value="P:transmembrane transport"/>
    <property type="evidence" value="ECO:0007669"/>
    <property type="project" value="InterPro"/>
</dbReference>
<dbReference type="GO" id="GO:0005886">
    <property type="term" value="C:plasma membrane"/>
    <property type="evidence" value="ECO:0007669"/>
    <property type="project" value="UniProtKB-SubCell"/>
</dbReference>
<keyword evidence="7 10" id="KW-1133">Transmembrane helix</keyword>
<feature type="transmembrane region" description="Helical" evidence="10">
    <location>
        <begin position="170"/>
        <end position="189"/>
    </location>
</feature>
<keyword evidence="2 10" id="KW-0813">Transport</keyword>
<dbReference type="KEGG" id="ntr:B0W44_08940"/>
<keyword evidence="5" id="KW-0571">Peptide transport</keyword>
<dbReference type="Pfam" id="PF00528">
    <property type="entry name" value="BPD_transp_1"/>
    <property type="match status" value="1"/>
</dbReference>